<dbReference type="SUPFAM" id="SSF53795">
    <property type="entry name" value="PEP carboxykinase-like"/>
    <property type="match status" value="1"/>
</dbReference>
<reference evidence="1 2" key="1">
    <citation type="journal article" date="2016" name="Front. Microbiol.">
        <title>Genomic Resource of Rice Seed Associated Bacteria.</title>
        <authorList>
            <person name="Midha S."/>
            <person name="Bansal K."/>
            <person name="Sharma S."/>
            <person name="Kumar N."/>
            <person name="Patil P.P."/>
            <person name="Chaudhry V."/>
            <person name="Patil P.B."/>
        </authorList>
    </citation>
    <scope>NUCLEOTIDE SEQUENCE [LARGE SCALE GENOMIC DNA]</scope>
    <source>
        <strain evidence="1 2">NS184</strain>
    </source>
</reference>
<evidence type="ECO:0008006" key="3">
    <source>
        <dbReference type="Google" id="ProtNLM"/>
    </source>
</evidence>
<organism evidence="1 2">
    <name type="scientific">Curtobacterium luteum</name>
    <dbReference type="NCBI Taxonomy" id="33881"/>
    <lineage>
        <taxon>Bacteria</taxon>
        <taxon>Bacillati</taxon>
        <taxon>Actinomycetota</taxon>
        <taxon>Actinomycetes</taxon>
        <taxon>Micrococcales</taxon>
        <taxon>Microbacteriaceae</taxon>
        <taxon>Curtobacterium</taxon>
    </lineage>
</organism>
<dbReference type="Gene3D" id="3.40.50.300">
    <property type="entry name" value="P-loop containing nucleotide triphosphate hydrolases"/>
    <property type="match status" value="1"/>
</dbReference>
<name>A0A175RHF7_9MICO</name>
<dbReference type="RefSeq" id="WP_058726852.1">
    <property type="nucleotide sequence ID" value="NZ_LDQC01000094.1"/>
</dbReference>
<dbReference type="OrthoDB" id="4793383at2"/>
<dbReference type="PATRIC" id="fig|33881.3.peg.3491"/>
<evidence type="ECO:0000313" key="2">
    <source>
        <dbReference type="Proteomes" id="UP000078252"/>
    </source>
</evidence>
<dbReference type="EMBL" id="LDQC01000094">
    <property type="protein sequence ID" value="KTR02958.1"/>
    <property type="molecule type" value="Genomic_DNA"/>
</dbReference>
<dbReference type="STRING" id="33881.NS184_14790"/>
<comment type="caution">
    <text evidence="1">The sequence shown here is derived from an EMBL/GenBank/DDBJ whole genome shotgun (WGS) entry which is preliminary data.</text>
</comment>
<gene>
    <name evidence="1" type="ORF">NS184_14790</name>
</gene>
<dbReference type="InterPro" id="IPR027417">
    <property type="entry name" value="P-loop_NTPase"/>
</dbReference>
<evidence type="ECO:0000313" key="1">
    <source>
        <dbReference type="EMBL" id="KTR02958.1"/>
    </source>
</evidence>
<dbReference type="AlphaFoldDB" id="A0A175RHF7"/>
<protein>
    <recommendedName>
        <fullName evidence="3">HPr kinase</fullName>
    </recommendedName>
</protein>
<dbReference type="Proteomes" id="UP000078252">
    <property type="component" value="Unassembled WGS sequence"/>
</dbReference>
<sequence length="359" mass="40622">MAPHPEHARSTSTYRFYGILDIVLHTEHAGWRRYFDNEYARISSDTGADAAALRVDVHITKRPPARQPGDIVRSERFKGLFRYSYVIRGIDTDHVTIWFREHPIDRVYMNAIGVYLQAQVLEPIVYAKLLQEDVLLLHAGGVASTDKGFLLPAYGGTGKTTLSMSLMAAGYKLLGDDLLFVELRSGRVHPYPRPLHVFTYNIRNLVDARIPTKYQVAVYTKNVLRWVLERVLRREFLISTRVHADELYPGDVFATAVPYTAIGFLRKTGPAVEEVRITEDNVHELADAIAASEDLNDSMLAILGPDSRRVAAFRSLEHDVIVRLLRQFDRLLYVNTRAMDLAHPEPLIAELERGSLATA</sequence>
<proteinExistence type="predicted"/>
<accession>A0A175RHF7</accession>